<dbReference type="GO" id="GO:0016491">
    <property type="term" value="F:oxidoreductase activity"/>
    <property type="evidence" value="ECO:0007669"/>
    <property type="project" value="UniProtKB-KW"/>
</dbReference>
<keyword evidence="3" id="KW-1185">Reference proteome</keyword>
<evidence type="ECO:0000256" key="1">
    <source>
        <dbReference type="ARBA" id="ARBA00023002"/>
    </source>
</evidence>
<reference evidence="2" key="1">
    <citation type="submission" date="2020-03" db="EMBL/GenBank/DDBJ databases">
        <title>Draft Genome Sequence of Cylindrodendrum hubeiense.</title>
        <authorList>
            <person name="Buettner E."/>
            <person name="Kellner H."/>
        </authorList>
    </citation>
    <scope>NUCLEOTIDE SEQUENCE</scope>
    <source>
        <strain evidence="2">IHI 201604</strain>
    </source>
</reference>
<dbReference type="PRINTS" id="PR00081">
    <property type="entry name" value="GDHRDH"/>
</dbReference>
<name>A0A9P5H903_9HYPO</name>
<evidence type="ECO:0000313" key="3">
    <source>
        <dbReference type="Proteomes" id="UP000722485"/>
    </source>
</evidence>
<organism evidence="2 3">
    <name type="scientific">Cylindrodendrum hubeiense</name>
    <dbReference type="NCBI Taxonomy" id="595255"/>
    <lineage>
        <taxon>Eukaryota</taxon>
        <taxon>Fungi</taxon>
        <taxon>Dikarya</taxon>
        <taxon>Ascomycota</taxon>
        <taxon>Pezizomycotina</taxon>
        <taxon>Sordariomycetes</taxon>
        <taxon>Hypocreomycetidae</taxon>
        <taxon>Hypocreales</taxon>
        <taxon>Nectriaceae</taxon>
        <taxon>Cylindrodendrum</taxon>
    </lineage>
</organism>
<dbReference type="Gene3D" id="3.40.50.720">
    <property type="entry name" value="NAD(P)-binding Rossmann-like Domain"/>
    <property type="match status" value="1"/>
</dbReference>
<keyword evidence="1" id="KW-0560">Oxidoreductase</keyword>
<dbReference type="PANTHER" id="PTHR43157">
    <property type="entry name" value="PHOSPHATIDYLINOSITOL-GLYCAN BIOSYNTHESIS CLASS F PROTEIN-RELATED"/>
    <property type="match status" value="1"/>
</dbReference>
<dbReference type="OrthoDB" id="191139at2759"/>
<dbReference type="Pfam" id="PF00106">
    <property type="entry name" value="adh_short"/>
    <property type="match status" value="1"/>
</dbReference>
<dbReference type="InterPro" id="IPR036291">
    <property type="entry name" value="NAD(P)-bd_dom_sf"/>
</dbReference>
<dbReference type="EMBL" id="JAANBB010000061">
    <property type="protein sequence ID" value="KAF7552412.1"/>
    <property type="molecule type" value="Genomic_DNA"/>
</dbReference>
<gene>
    <name evidence="2" type="ORF">G7Z17_g4364</name>
</gene>
<dbReference type="PANTHER" id="PTHR43157:SF31">
    <property type="entry name" value="PHOSPHATIDYLINOSITOL-GLYCAN BIOSYNTHESIS CLASS F PROTEIN"/>
    <property type="match status" value="1"/>
</dbReference>
<dbReference type="AlphaFoldDB" id="A0A9P5H903"/>
<evidence type="ECO:0000313" key="2">
    <source>
        <dbReference type="EMBL" id="KAF7552412.1"/>
    </source>
</evidence>
<comment type="caution">
    <text evidence="2">The sequence shown here is derived from an EMBL/GenBank/DDBJ whole genome shotgun (WGS) entry which is preliminary data.</text>
</comment>
<protein>
    <recommendedName>
        <fullName evidence="4">NAD(P)-binding protein</fullName>
    </recommendedName>
</protein>
<proteinExistence type="predicted"/>
<dbReference type="InterPro" id="IPR002347">
    <property type="entry name" value="SDR_fam"/>
</dbReference>
<sequence length="325" mass="35814">MAFSMGLFRPKMIQQAVFPGSPKFTEKDIPDLTNKVYVVTGSNTGVGFELTRILYSANATVYMACRTERKTLSAIEDIKTTVPGSKGRLEYLYLDLGDLRTIKPAAEVLISKEDRLDVLFNNAGVMMPPNDVKTAQGYDMELGTNCLGSFLFTQLLTPILAKTAQAEAAGAVRVVWVSSMAAELYSLKYGVDMNNIKGKDYAEHPEPMAKYGNSKAGNYLHSIEYARRHQQDGILSVAANPGNLDSDLYRTTQKQKIPLRVGFFVFQKLLLHPLVNGAYTELFAGLSKELFHGESLIESGRILLNPPPKEVSGLQENFGTGVRSK</sequence>
<evidence type="ECO:0008006" key="4">
    <source>
        <dbReference type="Google" id="ProtNLM"/>
    </source>
</evidence>
<accession>A0A9P5H903</accession>
<dbReference type="SUPFAM" id="SSF51735">
    <property type="entry name" value="NAD(P)-binding Rossmann-fold domains"/>
    <property type="match status" value="1"/>
</dbReference>
<dbReference type="Proteomes" id="UP000722485">
    <property type="component" value="Unassembled WGS sequence"/>
</dbReference>